<dbReference type="SUPFAM" id="SSF46626">
    <property type="entry name" value="Cytochrome c"/>
    <property type="match status" value="1"/>
</dbReference>
<feature type="region of interest" description="Disordered" evidence="11">
    <location>
        <begin position="309"/>
        <end position="341"/>
    </location>
</feature>
<dbReference type="PROSITE" id="PS50011">
    <property type="entry name" value="PROTEIN_KINASE_DOM"/>
    <property type="match status" value="1"/>
</dbReference>
<dbReference type="GO" id="GO:0009055">
    <property type="term" value="F:electron transfer activity"/>
    <property type="evidence" value="ECO:0007669"/>
    <property type="project" value="InterPro"/>
</dbReference>
<dbReference type="Pfam" id="PF00069">
    <property type="entry name" value="Pkinase"/>
    <property type="match status" value="1"/>
</dbReference>
<dbReference type="SMART" id="SM00220">
    <property type="entry name" value="S_TKc"/>
    <property type="match status" value="1"/>
</dbReference>
<dbReference type="InterPro" id="IPR036909">
    <property type="entry name" value="Cyt_c-like_dom_sf"/>
</dbReference>
<dbReference type="InterPro" id="IPR008271">
    <property type="entry name" value="Ser/Thr_kinase_AS"/>
</dbReference>
<feature type="compositionally biased region" description="Pro residues" evidence="11">
    <location>
        <begin position="457"/>
        <end position="466"/>
    </location>
</feature>
<evidence type="ECO:0000313" key="13">
    <source>
        <dbReference type="EMBL" id="XBH05288.1"/>
    </source>
</evidence>
<comment type="catalytic activity">
    <reaction evidence="9">
        <text>L-seryl-[protein] + ATP = O-phospho-L-seryl-[protein] + ADP + H(+)</text>
        <dbReference type="Rhea" id="RHEA:17989"/>
        <dbReference type="Rhea" id="RHEA-COMP:9863"/>
        <dbReference type="Rhea" id="RHEA-COMP:11604"/>
        <dbReference type="ChEBI" id="CHEBI:15378"/>
        <dbReference type="ChEBI" id="CHEBI:29999"/>
        <dbReference type="ChEBI" id="CHEBI:30616"/>
        <dbReference type="ChEBI" id="CHEBI:83421"/>
        <dbReference type="ChEBI" id="CHEBI:456216"/>
        <dbReference type="EC" id="2.7.11.1"/>
    </reaction>
</comment>
<dbReference type="PROSITE" id="PS00108">
    <property type="entry name" value="PROTEIN_KINASE_ST"/>
    <property type="match status" value="1"/>
</dbReference>
<dbReference type="PROSITE" id="PS00107">
    <property type="entry name" value="PROTEIN_KINASE_ATP"/>
    <property type="match status" value="1"/>
</dbReference>
<name>A0AAU7CIK0_9BACT</name>
<evidence type="ECO:0000256" key="9">
    <source>
        <dbReference type="ARBA" id="ARBA00048679"/>
    </source>
</evidence>
<evidence type="ECO:0000259" key="12">
    <source>
        <dbReference type="PROSITE" id="PS50011"/>
    </source>
</evidence>
<evidence type="ECO:0000256" key="11">
    <source>
        <dbReference type="SAM" id="MobiDB-lite"/>
    </source>
</evidence>
<dbReference type="EC" id="2.7.11.1" evidence="2"/>
<dbReference type="Gene3D" id="1.10.510.10">
    <property type="entry name" value="Transferase(Phosphotransferase) domain 1"/>
    <property type="match status" value="1"/>
</dbReference>
<feature type="domain" description="Protein kinase" evidence="12">
    <location>
        <begin position="15"/>
        <end position="275"/>
    </location>
</feature>
<protein>
    <recommendedName>
        <fullName evidence="2">non-specific serine/threonine protein kinase</fullName>
        <ecNumber evidence="2">2.7.11.1</ecNumber>
    </recommendedName>
</protein>
<reference evidence="13" key="1">
    <citation type="submission" date="2024-05" db="EMBL/GenBank/DDBJ databases">
        <title>Planctomycetes of the genus Singulisphaera possess chitinolytic capabilities.</title>
        <authorList>
            <person name="Ivanova A."/>
        </authorList>
    </citation>
    <scope>NUCLEOTIDE SEQUENCE</scope>
    <source>
        <strain evidence="13">Ch08T</strain>
    </source>
</reference>
<comment type="similarity">
    <text evidence="1">Belongs to the protein kinase superfamily. NEK Ser/Thr protein kinase family. NIMA subfamily.</text>
</comment>
<dbReference type="EMBL" id="CP155447">
    <property type="protein sequence ID" value="XBH05288.1"/>
    <property type="molecule type" value="Genomic_DNA"/>
</dbReference>
<dbReference type="SUPFAM" id="SSF56112">
    <property type="entry name" value="Protein kinase-like (PK-like)"/>
    <property type="match status" value="1"/>
</dbReference>
<gene>
    <name evidence="13" type="ORF">V5E97_04505</name>
</gene>
<dbReference type="PANTHER" id="PTHR43671:SF98">
    <property type="entry name" value="SERINE_THREONINE-PROTEIN KINASE NEK11"/>
    <property type="match status" value="1"/>
</dbReference>
<keyword evidence="7 10" id="KW-0067">ATP-binding</keyword>
<dbReference type="GO" id="GO:0005524">
    <property type="term" value="F:ATP binding"/>
    <property type="evidence" value="ECO:0007669"/>
    <property type="project" value="UniProtKB-UniRule"/>
</dbReference>
<keyword evidence="5 10" id="KW-0547">Nucleotide-binding</keyword>
<evidence type="ECO:0000256" key="2">
    <source>
        <dbReference type="ARBA" id="ARBA00012513"/>
    </source>
</evidence>
<dbReference type="PANTHER" id="PTHR43671">
    <property type="entry name" value="SERINE/THREONINE-PROTEIN KINASE NEK"/>
    <property type="match status" value="1"/>
</dbReference>
<evidence type="ECO:0000256" key="3">
    <source>
        <dbReference type="ARBA" id="ARBA00022527"/>
    </source>
</evidence>
<dbReference type="InterPro" id="IPR050660">
    <property type="entry name" value="NEK_Ser/Thr_kinase"/>
</dbReference>
<dbReference type="InterPro" id="IPR011429">
    <property type="entry name" value="Cyt_c_Planctomycete-type"/>
</dbReference>
<dbReference type="InterPro" id="IPR017441">
    <property type="entry name" value="Protein_kinase_ATP_BS"/>
</dbReference>
<evidence type="ECO:0000256" key="4">
    <source>
        <dbReference type="ARBA" id="ARBA00022679"/>
    </source>
</evidence>
<evidence type="ECO:0000256" key="1">
    <source>
        <dbReference type="ARBA" id="ARBA00010886"/>
    </source>
</evidence>
<evidence type="ECO:0000256" key="10">
    <source>
        <dbReference type="PROSITE-ProRule" id="PRU10141"/>
    </source>
</evidence>
<evidence type="ECO:0000256" key="7">
    <source>
        <dbReference type="ARBA" id="ARBA00022840"/>
    </source>
</evidence>
<dbReference type="CDD" id="cd14014">
    <property type="entry name" value="STKc_PknB_like"/>
    <property type="match status" value="1"/>
</dbReference>
<keyword evidence="3" id="KW-0723">Serine/threonine-protein kinase</keyword>
<accession>A0AAU7CIK0</accession>
<keyword evidence="4" id="KW-0808">Transferase</keyword>
<dbReference type="RefSeq" id="WP_406698100.1">
    <property type="nucleotide sequence ID" value="NZ_CP155447.1"/>
</dbReference>
<dbReference type="InterPro" id="IPR011009">
    <property type="entry name" value="Kinase-like_dom_sf"/>
</dbReference>
<proteinExistence type="inferred from homology"/>
<organism evidence="13">
    <name type="scientific">Singulisphaera sp. Ch08</name>
    <dbReference type="NCBI Taxonomy" id="3120278"/>
    <lineage>
        <taxon>Bacteria</taxon>
        <taxon>Pseudomonadati</taxon>
        <taxon>Planctomycetota</taxon>
        <taxon>Planctomycetia</taxon>
        <taxon>Isosphaerales</taxon>
        <taxon>Isosphaeraceae</taxon>
        <taxon>Singulisphaera</taxon>
    </lineage>
</organism>
<comment type="catalytic activity">
    <reaction evidence="8">
        <text>L-threonyl-[protein] + ATP = O-phospho-L-threonyl-[protein] + ADP + H(+)</text>
        <dbReference type="Rhea" id="RHEA:46608"/>
        <dbReference type="Rhea" id="RHEA-COMP:11060"/>
        <dbReference type="Rhea" id="RHEA-COMP:11605"/>
        <dbReference type="ChEBI" id="CHEBI:15378"/>
        <dbReference type="ChEBI" id="CHEBI:30013"/>
        <dbReference type="ChEBI" id="CHEBI:30616"/>
        <dbReference type="ChEBI" id="CHEBI:61977"/>
        <dbReference type="ChEBI" id="CHEBI:456216"/>
        <dbReference type="EC" id="2.7.11.1"/>
    </reaction>
</comment>
<feature type="binding site" evidence="10">
    <location>
        <position position="43"/>
    </location>
    <ligand>
        <name>ATP</name>
        <dbReference type="ChEBI" id="CHEBI:30616"/>
    </ligand>
</feature>
<dbReference type="GO" id="GO:0004674">
    <property type="term" value="F:protein serine/threonine kinase activity"/>
    <property type="evidence" value="ECO:0007669"/>
    <property type="project" value="UniProtKB-KW"/>
</dbReference>
<evidence type="ECO:0000256" key="5">
    <source>
        <dbReference type="ARBA" id="ARBA00022741"/>
    </source>
</evidence>
<evidence type="ECO:0000256" key="8">
    <source>
        <dbReference type="ARBA" id="ARBA00047899"/>
    </source>
</evidence>
<dbReference type="GO" id="GO:0020037">
    <property type="term" value="F:heme binding"/>
    <property type="evidence" value="ECO:0007669"/>
    <property type="project" value="InterPro"/>
</dbReference>
<dbReference type="Pfam" id="PF07635">
    <property type="entry name" value="PSCyt1"/>
    <property type="match status" value="1"/>
</dbReference>
<sequence length="1046" mass="114099">MTLSLAPGVMPVPGYSLSRLLGRGGFGEVWEAVAPGGIRVAMKFVRVNPQEAGPEERALEIVSNIRHPHLLDIQFAARVEDYLVIAMPLCEKSLWDRLRECREQGLPGLPRDELMGYMDEMASAVDYLNEPRHEAGDGRKVGVQHRDIKPHNIFLVGGSTRLADFGVAKILEGRAGEHTGNMSPHYVAPEVLDGRMCQQTDQYSLAMTYCHLRTGRLPFRGDSISQVIYAHLHQLADLSGLPEPEQRVVTRSLAKEPDDRWPNCRAFVRALQAAVLHEESSPAHGAVGPLPMTVAPSRLETASETRLALSSHQPSSLDSRTQSLYQAQGTTQRADIGSPAPAHPWRNRLIGGGIAAILAGGIAFALLPLLRPGKAPLSPVASQPAEAVSRPAEGTLAPLASSDTLSTSSPSPPSLARSALKPEPPAAPEDSPPPTDAAGSSQPPAEVADSPVDRRPPPASPPPVSAPPDRDREPLQLAALATPRTPESAADLAVKAQGLLKKYCYRCHGVRFEVPGFNVLDHDILVANRGEEEQPYVVSGKPDESAMWERVGVEKDMPPSGPKLSDADRALIGRWIEAGATFPTANPVDRPRKGEQEILVAIRDHLRPLRETDRAFRRFFTIHNLYNNKSISDDDLRLARAAVAKLINSLSWKPDIAVPKAIDREQTVFAIDLRDVGWDEHDRWNELLSHYPYGLKHDKGEDQATRDAAKEVYALAQTSMPYVRADWFVANASRPPLYHALLEIPENLQVLEKKLGVDACADFLRNKLVRAGFATSGVSSQNRLVDRHPASYGAYWKSYDFKKNEGTGNLFRFPLGPVFEGNPYARQAFEHAGGEIVFNLPNGLQGYVLVDHKDQRIDVGPIEVVGDALKTAGTSAIVPGLSCMACHQLGIVPFKDTIREGLAVAGAAAEKVEMLYPEKAAMDRFITKDQNRYLAALEEATGAFLIQGEDQEKSIRDFPEAVGAVARAYLKDLGPEDVAAEFGVSDPKELVAIIRANKKLRQLGLAPLLSGAAIKRTDWDSLEGRAISTFQDVAHELGFGTPYRAY</sequence>
<dbReference type="InterPro" id="IPR000719">
    <property type="entry name" value="Prot_kinase_dom"/>
</dbReference>
<feature type="compositionally biased region" description="Low complexity" evidence="11">
    <location>
        <begin position="397"/>
        <end position="419"/>
    </location>
</feature>
<dbReference type="AlphaFoldDB" id="A0AAU7CIK0"/>
<feature type="compositionally biased region" description="Polar residues" evidence="11">
    <location>
        <begin position="309"/>
        <end position="333"/>
    </location>
</feature>
<feature type="compositionally biased region" description="Pro residues" evidence="11">
    <location>
        <begin position="422"/>
        <end position="435"/>
    </location>
</feature>
<keyword evidence="6 13" id="KW-0418">Kinase</keyword>
<feature type="region of interest" description="Disordered" evidence="11">
    <location>
        <begin position="397"/>
        <end position="471"/>
    </location>
</feature>
<evidence type="ECO:0000256" key="6">
    <source>
        <dbReference type="ARBA" id="ARBA00022777"/>
    </source>
</evidence>